<gene>
    <name evidence="2" type="ORF">SBAD_LOCUS4436</name>
</gene>
<sequence>MFDEVTDHGVGGGCGGSGGGGGGGGRGRGSGRSGGGGGGVVGGGSGCCYRLPTACSSLSSTSRAVRSAQNFPSSISRSIAVYFHCRANI</sequence>
<evidence type="ECO:0000313" key="4">
    <source>
        <dbReference type="WBParaSite" id="SBAD_0000462701-mRNA-1"/>
    </source>
</evidence>
<dbReference type="WBParaSite" id="SBAD_0000462701-mRNA-1">
    <property type="protein sequence ID" value="SBAD_0000462701-mRNA-1"/>
    <property type="gene ID" value="SBAD_0000462701"/>
</dbReference>
<dbReference type="EMBL" id="UZAM01008318">
    <property type="protein sequence ID" value="VDP04363.1"/>
    <property type="molecule type" value="Genomic_DNA"/>
</dbReference>
<evidence type="ECO:0000256" key="1">
    <source>
        <dbReference type="SAM" id="MobiDB-lite"/>
    </source>
</evidence>
<protein>
    <submittedName>
        <fullName evidence="2 4">Uncharacterized protein</fullName>
    </submittedName>
</protein>
<name>A0A183ILE0_9BILA</name>
<proteinExistence type="predicted"/>
<organism evidence="4">
    <name type="scientific">Soboliphyme baturini</name>
    <dbReference type="NCBI Taxonomy" id="241478"/>
    <lineage>
        <taxon>Eukaryota</taxon>
        <taxon>Metazoa</taxon>
        <taxon>Ecdysozoa</taxon>
        <taxon>Nematoda</taxon>
        <taxon>Enoplea</taxon>
        <taxon>Dorylaimia</taxon>
        <taxon>Dioctophymatida</taxon>
        <taxon>Dioctophymatoidea</taxon>
        <taxon>Soboliphymatidae</taxon>
        <taxon>Soboliphyme</taxon>
    </lineage>
</organism>
<dbReference type="AlphaFoldDB" id="A0A183ILE0"/>
<evidence type="ECO:0000313" key="2">
    <source>
        <dbReference type="EMBL" id="VDP04363.1"/>
    </source>
</evidence>
<evidence type="ECO:0000313" key="3">
    <source>
        <dbReference type="Proteomes" id="UP000270296"/>
    </source>
</evidence>
<reference evidence="2 3" key="2">
    <citation type="submission" date="2018-11" db="EMBL/GenBank/DDBJ databases">
        <authorList>
            <consortium name="Pathogen Informatics"/>
        </authorList>
    </citation>
    <scope>NUCLEOTIDE SEQUENCE [LARGE SCALE GENOMIC DNA]</scope>
</reference>
<feature type="region of interest" description="Disordered" evidence="1">
    <location>
        <begin position="1"/>
        <end position="37"/>
    </location>
</feature>
<keyword evidence="3" id="KW-1185">Reference proteome</keyword>
<reference evidence="4" key="1">
    <citation type="submission" date="2016-06" db="UniProtKB">
        <authorList>
            <consortium name="WormBaseParasite"/>
        </authorList>
    </citation>
    <scope>IDENTIFICATION</scope>
</reference>
<dbReference type="Proteomes" id="UP000270296">
    <property type="component" value="Unassembled WGS sequence"/>
</dbReference>
<feature type="compositionally biased region" description="Gly residues" evidence="1">
    <location>
        <begin position="9"/>
        <end position="37"/>
    </location>
</feature>
<accession>A0A183ILE0</accession>